<feature type="compositionally biased region" description="Basic and acidic residues" evidence="1">
    <location>
        <begin position="2222"/>
        <end position="2231"/>
    </location>
</feature>
<protein>
    <submittedName>
        <fullName evidence="2">Uncharacterized protein</fullName>
    </submittedName>
</protein>
<sequence length="2426" mass="271900">MILNILIVFRSANNVVESKTRAKKNVPTKEKNSKKAPTAAEKAASTRKVVKTIPNKKGTMKISSEINTDADAEADGGRKKPGTTLTKARSKKNGKEINKNIKKIEISSTKSEKIGRKRKIEEANEPVNDKPIENKSEEKEHDNQPVKKRTKIKLSSISGNLRTKIIKKSSENRKSKIVTGVKIPVRKFRNPKKEMIESQQNDEDMNLQKDDESKSEKSKVELTEVSNLKLTSSVTKNSNKALKNESITTKKGKKVQAISQKIRNVKKNSVDVSDQNDEDETLKMESSDEVVKDDSESETLESCKAPAKGTKKSSESKTVIKVKKNIKLKSSLRTTRNTKKPQGLNLLKNSEEEKKIHEEENMNIIVEADQPKKNKVEISGRKTRNAKKVEEANSDVENVELLQSNEQTGTGNKKDIVLNAGKIRNFKRGNNKKSDSLNIIEKAFENSVNENKADEDESQSKVENIEIDEKKTRQRISRKKDQSDIIVSTTKLKRGAKVVSNEELSEKSQISTEEENSISDSSDTTKIVPIRKTRRGGKIVLDEESTEQMQFSTEIKDLNEESSNSNLSNMADSAKTATNKKTRRGVKTIPNDKFVNEIQVSAQTKDLDEENNSNLSSATDAAKITLTRKTRRGIKSVSDDKSTDKVQISTEIQDLDEENSNSNLSNISDSGKTAATRKTRRRVKPVSDKKSVENMPISTKTRNLPEENNDSNSLLNIVGSAIVVPTKKIRRGIKAVSGEESNEEKHVSSDTKDADIKNSNSNSVLNVNKTSLEYTLTGRTRSGSVSKQKCDQLALEKKSRLKLQSDMKESLDSKQADESLMQKLQMPAETRSLHEDNNNSLHLSNFATSVSEIKSSNFNEDTKISDDSETVETEQSFMNCLQKVESEDISKQPKAVNVQINKNLVEEMCTDNCSKIIENLSDKEIILSDINSESISESDSKENKNLKVTTEVSVIITREIKSTTGDEKNDRVEVKHKDCNEKENFEELAVEKVLEKNDTEEKCVEMRVYSDDIHGIEHENRISDVNLGLTEVLDQQKEKEVKKSKEVINMQAVETNKLLNEVLKEHENGNKKCSEIFHEKDPEESLNAEISKSNNEVKILDSDALTSKAALLIATTEENLSMSSQKDSAVVPLNINLENEGFESSTKIDKTKLNIEILLGNIQTSDAENGNVVMNESKKDVEITEKHSKEFYESENFQNVNIISTEILGIEKDTSGDIDIQNNDEFSSKNSLDFHVSDGDRNDEKNSDETDSKDSCLNKNKNCEMEFSVDSKIKHATKSLSDFSELLIETSIGNNKEFFHTTNGSNNQIKVIDIDIQEQEETLANQHQLVEASVGIDKQDISFDVDEQSKEICVESNKLLKETYNEVEQLKETCMNVGDLLKEVSFDDKQLKENSILVCEQTAEIVKSDEQNDKTFVSNQCDATFVDNNKKTFSGDNDHADNIGDQLYEASVHHSKKLNEMPLNESSCLDKTTDNINQLNKTFIDDQEQSNSSAADSKDFVKSFKKEYLEEVSIMHKNKLLDVETYVDIAHWSEIVNKDIDLNESLDSNQLSENILIVDDNKEVNKPLVNDLVYQEASVANETRKEVIKNAIQLQDELVGDQLTTEEMVKQQLNEKMVKKHLDAEMVKERLDKAVINDDESRNELLIINNEQISMYGEKRHQLNVESTDNNKELSVDNKQLNQRLADNSKQLSESSADGKLLNESSTNSNELEDLCSSKNDGELLNEVSADEGEQLKETSIDDGECLNREMVRMENPETSDDKKELLESLVNDRGSQNETSTDENEKLEELPVFDSEQLIVSSVAENKQMNESLAEIDKELNETSVDGDALLNEPSISDKQTKESSCDSVQAKESSNSDVMQIKESSINYSVQLKELSTNNGLHLKVPLSNDCVQSKEPSNNDSLLMKESPINNNMQLKESLISDGEELNEISADDSIQLNRTLVDGIISTKETSSDNSIKLDEAVIDNNMLLKETSANYRELNVTTFNHEQLKKPLKECNSELLETSNGNNEQEKEIDSAKFLHTKTDECYEKLCLKNAEQCLIQLSTAGRISDNIADSGDKSKNSSAIQIIEQKSISSDVFRNQSDHKSVSKEFVCSESSVVTSELDESAKEREGRNTHEKNIPDESSITVMSPKNLIICEELNKEEVNKLASSKNTVDRENSEVSETKDTDESVKSSNESVSDDLDQLIEEANSKTLNAENRTDLNKISDFSNKPSIGEFDKGPDNRESSLSTYTKRVDSGTISIVKKDGNRKKTKLIKTTGNSNQMSNDELKMLSVNLEQSSDIVINRKSVKRKSENLESPSLKAGLDSSTEISVAIKIKKKKTEEEESMSDGTENLVRSLLTTDPQSSSDLEIQGSQCRLDPSEPGPSRVETEAELINRKRKATSCSSPTPNEAKKSKVKNSSIPFLLLEKLYLFFFLKVF</sequence>
<feature type="region of interest" description="Disordered" evidence="1">
    <location>
        <begin position="189"/>
        <end position="254"/>
    </location>
</feature>
<dbReference type="Proteomes" id="UP000807504">
    <property type="component" value="Unassembled WGS sequence"/>
</dbReference>
<feature type="region of interest" description="Disordered" evidence="1">
    <location>
        <begin position="331"/>
        <end position="351"/>
    </location>
</feature>
<name>A0A8T0E2A9_ARGBR</name>
<feature type="compositionally biased region" description="Basic residues" evidence="1">
    <location>
        <begin position="675"/>
        <end position="684"/>
    </location>
</feature>
<feature type="compositionally biased region" description="Basic and acidic residues" evidence="1">
    <location>
        <begin position="281"/>
        <end position="294"/>
    </location>
</feature>
<feature type="region of interest" description="Disordered" evidence="1">
    <location>
        <begin position="1687"/>
        <end position="1719"/>
    </location>
</feature>
<feature type="region of interest" description="Disordered" evidence="1">
    <location>
        <begin position="2210"/>
        <end position="2237"/>
    </location>
</feature>
<feature type="region of interest" description="Disordered" evidence="1">
    <location>
        <begin position="2107"/>
        <end position="2129"/>
    </location>
</feature>
<feature type="compositionally biased region" description="Polar residues" evidence="1">
    <location>
        <begin position="1687"/>
        <end position="1696"/>
    </location>
</feature>
<feature type="compositionally biased region" description="Basic and acidic residues" evidence="1">
    <location>
        <begin position="743"/>
        <end position="756"/>
    </location>
</feature>
<evidence type="ECO:0000313" key="3">
    <source>
        <dbReference type="Proteomes" id="UP000807504"/>
    </source>
</evidence>
<accession>A0A8T0E2A9</accession>
<feature type="compositionally biased region" description="Low complexity" evidence="1">
    <location>
        <begin position="660"/>
        <end position="674"/>
    </location>
</feature>
<evidence type="ECO:0000256" key="1">
    <source>
        <dbReference type="SAM" id="MobiDB-lite"/>
    </source>
</evidence>
<feature type="compositionally biased region" description="Basic and acidic residues" evidence="1">
    <location>
        <begin position="93"/>
        <end position="145"/>
    </location>
</feature>
<feature type="compositionally biased region" description="Basic and acidic residues" evidence="1">
    <location>
        <begin position="206"/>
        <end position="222"/>
    </location>
</feature>
<feature type="compositionally biased region" description="Polar residues" evidence="1">
    <location>
        <begin position="228"/>
        <end position="249"/>
    </location>
</feature>
<feature type="region of interest" description="Disordered" evidence="1">
    <location>
        <begin position="20"/>
        <end position="149"/>
    </location>
</feature>
<feature type="compositionally biased region" description="Polar residues" evidence="1">
    <location>
        <begin position="401"/>
        <end position="411"/>
    </location>
</feature>
<reference evidence="2" key="1">
    <citation type="journal article" date="2020" name="bioRxiv">
        <title>Chromosome-level reference genome of the European wasp spider Argiope bruennichi: a resource for studies on range expansion and evolutionary adaptation.</title>
        <authorList>
            <person name="Sheffer M.M."/>
            <person name="Hoppe A."/>
            <person name="Krehenwinkel H."/>
            <person name="Uhl G."/>
            <person name="Kuss A.W."/>
            <person name="Jensen L."/>
            <person name="Jensen C."/>
            <person name="Gillespie R.G."/>
            <person name="Hoff K.J."/>
            <person name="Prost S."/>
        </authorList>
    </citation>
    <scope>NUCLEOTIDE SEQUENCE</scope>
</reference>
<feature type="compositionally biased region" description="Polar residues" evidence="1">
    <location>
        <begin position="1847"/>
        <end position="1858"/>
    </location>
</feature>
<feature type="region of interest" description="Disordered" evidence="1">
    <location>
        <begin position="376"/>
        <end position="413"/>
    </location>
</feature>
<feature type="compositionally biased region" description="Basic and acidic residues" evidence="1">
    <location>
        <begin position="2110"/>
        <end position="2126"/>
    </location>
</feature>
<keyword evidence="3" id="KW-1185">Reference proteome</keyword>
<proteinExistence type="predicted"/>
<gene>
    <name evidence="2" type="ORF">HNY73_022874</name>
</gene>
<feature type="region of interest" description="Disordered" evidence="1">
    <location>
        <begin position="1825"/>
        <end position="1858"/>
    </location>
</feature>
<feature type="compositionally biased region" description="Polar residues" evidence="1">
    <location>
        <begin position="2349"/>
        <end position="2362"/>
    </location>
</feature>
<feature type="compositionally biased region" description="Basic and acidic residues" evidence="1">
    <location>
        <begin position="2159"/>
        <end position="2177"/>
    </location>
</feature>
<reference evidence="2" key="2">
    <citation type="submission" date="2020-06" db="EMBL/GenBank/DDBJ databases">
        <authorList>
            <person name="Sheffer M."/>
        </authorList>
    </citation>
    <scope>NUCLEOTIDE SEQUENCE</scope>
</reference>
<evidence type="ECO:0000313" key="2">
    <source>
        <dbReference type="EMBL" id="KAF8764832.1"/>
    </source>
</evidence>
<feature type="region of interest" description="Disordered" evidence="1">
    <location>
        <begin position="266"/>
        <end position="318"/>
    </location>
</feature>
<feature type="region of interest" description="Disordered" evidence="1">
    <location>
        <begin position="2383"/>
        <end position="2402"/>
    </location>
</feature>
<dbReference type="EMBL" id="JABXBU010002231">
    <property type="protein sequence ID" value="KAF8764832.1"/>
    <property type="molecule type" value="Genomic_DNA"/>
</dbReference>
<organism evidence="2 3">
    <name type="scientific">Argiope bruennichi</name>
    <name type="common">Wasp spider</name>
    <name type="synonym">Aranea bruennichi</name>
    <dbReference type="NCBI Taxonomy" id="94029"/>
    <lineage>
        <taxon>Eukaryota</taxon>
        <taxon>Metazoa</taxon>
        <taxon>Ecdysozoa</taxon>
        <taxon>Arthropoda</taxon>
        <taxon>Chelicerata</taxon>
        <taxon>Arachnida</taxon>
        <taxon>Araneae</taxon>
        <taxon>Araneomorphae</taxon>
        <taxon>Entelegynae</taxon>
        <taxon>Araneoidea</taxon>
        <taxon>Araneidae</taxon>
        <taxon>Argiope</taxon>
    </lineage>
</organism>
<feature type="compositionally biased region" description="Basic and acidic residues" evidence="1">
    <location>
        <begin position="1235"/>
        <end position="1255"/>
    </location>
</feature>
<comment type="caution">
    <text evidence="2">The sequence shown here is derived from an EMBL/GenBank/DDBJ whole genome shotgun (WGS) entry which is preliminary data.</text>
</comment>
<feature type="region of interest" description="Disordered" evidence="1">
    <location>
        <begin position="734"/>
        <end position="762"/>
    </location>
</feature>
<feature type="region of interest" description="Disordered" evidence="1">
    <location>
        <begin position="1229"/>
        <end position="1255"/>
    </location>
</feature>
<feature type="region of interest" description="Disordered" evidence="1">
    <location>
        <begin position="651"/>
        <end position="710"/>
    </location>
</feature>
<feature type="region of interest" description="Disordered" evidence="1">
    <location>
        <begin position="498"/>
        <end position="529"/>
    </location>
</feature>
<feature type="region of interest" description="Disordered" evidence="1">
    <location>
        <begin position="558"/>
        <end position="583"/>
    </location>
</feature>
<feature type="region of interest" description="Disordered" evidence="1">
    <location>
        <begin position="2349"/>
        <end position="2376"/>
    </location>
</feature>
<feature type="region of interest" description="Disordered" evidence="1">
    <location>
        <begin position="2153"/>
        <end position="2188"/>
    </location>
</feature>